<dbReference type="InterPro" id="IPR045062">
    <property type="entry name" value="Cyt_c_biogenesis_CcsA/CcmC"/>
</dbReference>
<feature type="transmembrane region" description="Helical" evidence="6">
    <location>
        <begin position="38"/>
        <end position="59"/>
    </location>
</feature>
<accession>A0A9D2J231</accession>
<evidence type="ECO:0000259" key="8">
    <source>
        <dbReference type="Pfam" id="PF05140"/>
    </source>
</evidence>
<feature type="domain" description="Cytochrome c assembly protein" evidence="7">
    <location>
        <begin position="540"/>
        <end position="739"/>
    </location>
</feature>
<feature type="transmembrane region" description="Helical" evidence="6">
    <location>
        <begin position="511"/>
        <end position="533"/>
    </location>
</feature>
<reference evidence="9" key="1">
    <citation type="journal article" date="2021" name="PeerJ">
        <title>Extensive microbial diversity within the chicken gut microbiome revealed by metagenomics and culture.</title>
        <authorList>
            <person name="Gilroy R."/>
            <person name="Ravi A."/>
            <person name="Getino M."/>
            <person name="Pursley I."/>
            <person name="Horton D.L."/>
            <person name="Alikhan N.F."/>
            <person name="Baker D."/>
            <person name="Gharbi K."/>
            <person name="Hall N."/>
            <person name="Watson M."/>
            <person name="Adriaenssens E.M."/>
            <person name="Foster-Nyarko E."/>
            <person name="Jarju S."/>
            <person name="Secka A."/>
            <person name="Antonio M."/>
            <person name="Oren A."/>
            <person name="Chaudhuri R.R."/>
            <person name="La Ragione R."/>
            <person name="Hildebrand F."/>
            <person name="Pallen M.J."/>
        </authorList>
    </citation>
    <scope>NUCLEOTIDE SEQUENCE</scope>
    <source>
        <strain evidence="9">ChiHjej9B8-1298</strain>
    </source>
</reference>
<dbReference type="Proteomes" id="UP000824028">
    <property type="component" value="Unassembled WGS sequence"/>
</dbReference>
<dbReference type="Pfam" id="PF01578">
    <property type="entry name" value="Cytochrom_C_asm"/>
    <property type="match status" value="1"/>
</dbReference>
<reference evidence="9" key="2">
    <citation type="submission" date="2021-04" db="EMBL/GenBank/DDBJ databases">
        <authorList>
            <person name="Gilroy R."/>
        </authorList>
    </citation>
    <scope>NUCLEOTIDE SEQUENCE</scope>
    <source>
        <strain evidence="9">ChiHjej9B8-1298</strain>
    </source>
</reference>
<dbReference type="InterPro" id="IPR002541">
    <property type="entry name" value="Cyt_c_assembly"/>
</dbReference>
<dbReference type="Pfam" id="PF05140">
    <property type="entry name" value="ResB"/>
    <property type="match status" value="1"/>
</dbReference>
<feature type="transmembrane region" description="Helical" evidence="6">
    <location>
        <begin position="566"/>
        <end position="585"/>
    </location>
</feature>
<feature type="transmembrane region" description="Helical" evidence="6">
    <location>
        <begin position="651"/>
        <end position="671"/>
    </location>
</feature>
<feature type="transmembrane region" description="Helical" evidence="6">
    <location>
        <begin position="686"/>
        <end position="704"/>
    </location>
</feature>
<dbReference type="GO" id="GO:0020037">
    <property type="term" value="F:heme binding"/>
    <property type="evidence" value="ECO:0007669"/>
    <property type="project" value="InterPro"/>
</dbReference>
<evidence type="ECO:0000259" key="7">
    <source>
        <dbReference type="Pfam" id="PF01578"/>
    </source>
</evidence>
<dbReference type="GO" id="GO:0017004">
    <property type="term" value="P:cytochrome complex assembly"/>
    <property type="evidence" value="ECO:0007669"/>
    <property type="project" value="UniProtKB-KW"/>
</dbReference>
<gene>
    <name evidence="9" type="primary">ccsA</name>
    <name evidence="9" type="ORF">H9814_11415</name>
</gene>
<evidence type="ECO:0000256" key="6">
    <source>
        <dbReference type="SAM" id="Phobius"/>
    </source>
</evidence>
<feature type="transmembrane region" description="Helical" evidence="6">
    <location>
        <begin position="605"/>
        <end position="630"/>
    </location>
</feature>
<feature type="domain" description="ResB-like" evidence="8">
    <location>
        <begin position="62"/>
        <end position="181"/>
    </location>
</feature>
<dbReference type="PANTHER" id="PTHR30071:SF1">
    <property type="entry name" value="CYTOCHROME B_B6 PROTEIN-RELATED"/>
    <property type="match status" value="1"/>
</dbReference>
<feature type="transmembrane region" description="Helical" evidence="6">
    <location>
        <begin position="227"/>
        <end position="247"/>
    </location>
</feature>
<comment type="caution">
    <text evidence="9">The sequence shown here is derived from an EMBL/GenBank/DDBJ whole genome shotgun (WGS) entry which is preliminary data.</text>
</comment>
<comment type="subcellular location">
    <subcellularLocation>
        <location evidence="1">Membrane</location>
        <topology evidence="1">Multi-pass membrane protein</topology>
    </subcellularLocation>
</comment>
<keyword evidence="3" id="KW-0201">Cytochrome c-type biogenesis</keyword>
<feature type="transmembrane region" description="Helical" evidence="6">
    <location>
        <begin position="545"/>
        <end position="561"/>
    </location>
</feature>
<evidence type="ECO:0000256" key="4">
    <source>
        <dbReference type="ARBA" id="ARBA00022989"/>
    </source>
</evidence>
<evidence type="ECO:0000256" key="2">
    <source>
        <dbReference type="ARBA" id="ARBA00022692"/>
    </source>
</evidence>
<sequence>MKWLKFLSFGGAAVLVLVLVTATLLEKLYGTSFAVDNIYASPWFVALWVLMAVSSAVYLCRRKLFRRVPACLLHVSFLLILVGALVTHLFGMQGAVHLRQDSAEATHEFVTAEGKKVPLPFGLSLDEFRLEYYPGTMAPMDFVSRFSVVDGGNTFPGQVSMNHIFRYRHYRFYQARYDSDGQGATLSVSYDPWGIGVTYAGYTLLLLSCFLFFFDRRSDYRKLWRHPLLRGGVVCLCLLGGALQAGAVPRVLPRETASAFGNLYVYYNDRICPLQTLAKDFTVKLTGKPAYQGLTPEQVLTGWFFYYDDWKEEPCIRIKDRKVRDRLGIEGDFARLADFVGRDGYKLGEQLLGGLSPKEVRGVEEANEKFSLVSMVATGSIWKLYPFMASDSLSGERRLAWYSLSDRPPREMPMAERTFVRGSMNYVAEQVARKDFGQVETLVGKIRRYQEKSASGYLPSPLRFKAEKLYNQLNDSRFLAMAAVTLGLLSFFYYVHRLVRGRRGNTRVTRFLLCLEGALCLYLCGLIALRGLVSGHLPMSNGHETMQLMAACAALLPFFFYKRLPLAVAFGFLTGGLALLVSMMGESNPQITQLMPVLASPLLSVHVSVIMLAYVLLAFMMLNGVAALLLRATADDGYRLEVERLQVISRLLLCPAVFLLALGIFIGAVWANVSWGRYWGWDPKEVWALITLLVYAFALHPHSLPFFRRPMCFHVFAILAFFCVLITYFGVNFLLGGMHSYA</sequence>
<keyword evidence="2 6" id="KW-0812">Transmembrane</keyword>
<feature type="transmembrane region" description="Helical" evidence="6">
    <location>
        <begin position="193"/>
        <end position="215"/>
    </location>
</feature>
<dbReference type="EMBL" id="DXBX01000093">
    <property type="protein sequence ID" value="HIZ34115.1"/>
    <property type="molecule type" value="Genomic_DNA"/>
</dbReference>
<dbReference type="AlphaFoldDB" id="A0A9D2J231"/>
<keyword evidence="5 6" id="KW-0472">Membrane</keyword>
<evidence type="ECO:0000256" key="1">
    <source>
        <dbReference type="ARBA" id="ARBA00004141"/>
    </source>
</evidence>
<keyword evidence="4 6" id="KW-1133">Transmembrane helix</keyword>
<dbReference type="InterPro" id="IPR007816">
    <property type="entry name" value="ResB-like_domain"/>
</dbReference>
<feature type="transmembrane region" description="Helical" evidence="6">
    <location>
        <begin position="71"/>
        <end position="91"/>
    </location>
</feature>
<name>A0A9D2J231_9BACE</name>
<dbReference type="PANTHER" id="PTHR30071">
    <property type="entry name" value="HEME EXPORTER PROTEIN C"/>
    <property type="match status" value="1"/>
</dbReference>
<evidence type="ECO:0000256" key="5">
    <source>
        <dbReference type="ARBA" id="ARBA00023136"/>
    </source>
</evidence>
<feature type="transmembrane region" description="Helical" evidence="6">
    <location>
        <begin position="711"/>
        <end position="735"/>
    </location>
</feature>
<feature type="transmembrane region" description="Helical" evidence="6">
    <location>
        <begin position="478"/>
        <end position="499"/>
    </location>
</feature>
<evidence type="ECO:0000256" key="3">
    <source>
        <dbReference type="ARBA" id="ARBA00022748"/>
    </source>
</evidence>
<evidence type="ECO:0000313" key="10">
    <source>
        <dbReference type="Proteomes" id="UP000824028"/>
    </source>
</evidence>
<organism evidence="9 10">
    <name type="scientific">Candidatus Bacteroides merdigallinarum</name>
    <dbReference type="NCBI Taxonomy" id="2838473"/>
    <lineage>
        <taxon>Bacteria</taxon>
        <taxon>Pseudomonadati</taxon>
        <taxon>Bacteroidota</taxon>
        <taxon>Bacteroidia</taxon>
        <taxon>Bacteroidales</taxon>
        <taxon>Bacteroidaceae</taxon>
        <taxon>Bacteroides</taxon>
    </lineage>
</organism>
<evidence type="ECO:0000313" key="9">
    <source>
        <dbReference type="EMBL" id="HIZ34115.1"/>
    </source>
</evidence>
<proteinExistence type="predicted"/>
<dbReference type="GO" id="GO:0005886">
    <property type="term" value="C:plasma membrane"/>
    <property type="evidence" value="ECO:0007669"/>
    <property type="project" value="TreeGrafter"/>
</dbReference>
<protein>
    <submittedName>
        <fullName evidence="9">Cytochrome c biogenesis protein CcsA</fullName>
    </submittedName>
</protein>